<dbReference type="InterPro" id="IPR027417">
    <property type="entry name" value="P-loop_NTPase"/>
</dbReference>
<evidence type="ECO:0000256" key="7">
    <source>
        <dbReference type="SAM" id="Coils"/>
    </source>
</evidence>
<dbReference type="SUPFAM" id="SSF52540">
    <property type="entry name" value="P-loop containing nucleoside triphosphate hydrolases"/>
    <property type="match status" value="1"/>
</dbReference>
<keyword evidence="3" id="KW-0547">Nucleotide-binding</keyword>
<evidence type="ECO:0000313" key="10">
    <source>
        <dbReference type="EMBL" id="PZP54981.1"/>
    </source>
</evidence>
<dbReference type="GO" id="GO:0005524">
    <property type="term" value="F:ATP binding"/>
    <property type="evidence" value="ECO:0007669"/>
    <property type="project" value="UniProtKB-KW"/>
</dbReference>
<name>A0A2W5FGD8_9BACT</name>
<dbReference type="Pfam" id="PF02463">
    <property type="entry name" value="SMC_N"/>
    <property type="match status" value="1"/>
</dbReference>
<evidence type="ECO:0000259" key="9">
    <source>
        <dbReference type="Pfam" id="PF02463"/>
    </source>
</evidence>
<dbReference type="InterPro" id="IPR003395">
    <property type="entry name" value="RecF/RecN/SMC_N"/>
</dbReference>
<protein>
    <recommendedName>
        <fullName evidence="9">RecF/RecN/SMC N-terminal domain-containing protein</fullName>
    </recommendedName>
</protein>
<evidence type="ECO:0000256" key="5">
    <source>
        <dbReference type="ARBA" id="ARBA00023054"/>
    </source>
</evidence>
<dbReference type="GO" id="GO:0003677">
    <property type="term" value="F:DNA binding"/>
    <property type="evidence" value="ECO:0007669"/>
    <property type="project" value="UniProtKB-KW"/>
</dbReference>
<evidence type="ECO:0000256" key="3">
    <source>
        <dbReference type="ARBA" id="ARBA00022741"/>
    </source>
</evidence>
<feature type="compositionally biased region" description="Polar residues" evidence="8">
    <location>
        <begin position="1"/>
        <end position="12"/>
    </location>
</feature>
<organism evidence="10 11">
    <name type="scientific">Micavibrio aeruginosavorus</name>
    <dbReference type="NCBI Taxonomy" id="349221"/>
    <lineage>
        <taxon>Bacteria</taxon>
        <taxon>Pseudomonadati</taxon>
        <taxon>Bdellovibrionota</taxon>
        <taxon>Bdellovibrionia</taxon>
        <taxon>Bdellovibrionales</taxon>
        <taxon>Pseudobdellovibrionaceae</taxon>
        <taxon>Micavibrio</taxon>
    </lineage>
</organism>
<dbReference type="EMBL" id="QFOT01000097">
    <property type="protein sequence ID" value="PZP54981.1"/>
    <property type="molecule type" value="Genomic_DNA"/>
</dbReference>
<evidence type="ECO:0000256" key="2">
    <source>
        <dbReference type="ARBA" id="ARBA00022490"/>
    </source>
</evidence>
<keyword evidence="2" id="KW-0963">Cytoplasm</keyword>
<dbReference type="AlphaFoldDB" id="A0A2W5FGD8"/>
<dbReference type="GO" id="GO:0005737">
    <property type="term" value="C:cytoplasm"/>
    <property type="evidence" value="ECO:0007669"/>
    <property type="project" value="UniProtKB-SubCell"/>
</dbReference>
<proteinExistence type="predicted"/>
<evidence type="ECO:0000313" key="11">
    <source>
        <dbReference type="Proteomes" id="UP000249739"/>
    </source>
</evidence>
<dbReference type="FunFam" id="3.40.50.300:FF:000901">
    <property type="entry name" value="Chromosome partition protein Smc"/>
    <property type="match status" value="1"/>
</dbReference>
<reference evidence="10 11" key="1">
    <citation type="submission" date="2017-08" db="EMBL/GenBank/DDBJ databases">
        <title>Infants hospitalized years apart are colonized by the same room-sourced microbial strains.</title>
        <authorList>
            <person name="Brooks B."/>
            <person name="Olm M.R."/>
            <person name="Firek B.A."/>
            <person name="Baker R."/>
            <person name="Thomas B.C."/>
            <person name="Morowitz M.J."/>
            <person name="Banfield J.F."/>
        </authorList>
    </citation>
    <scope>NUCLEOTIDE SEQUENCE [LARGE SCALE GENOMIC DNA]</scope>
    <source>
        <strain evidence="10">S2_006_000_R2_64</strain>
    </source>
</reference>
<dbReference type="Gene3D" id="3.40.50.300">
    <property type="entry name" value="P-loop containing nucleotide triphosphate hydrolases"/>
    <property type="match status" value="1"/>
</dbReference>
<keyword evidence="4" id="KW-0067">ATP-binding</keyword>
<feature type="domain" description="RecF/RecN/SMC N-terminal" evidence="9">
    <location>
        <begin position="76"/>
        <end position="474"/>
    </location>
</feature>
<feature type="region of interest" description="Disordered" evidence="8">
    <location>
        <begin position="1"/>
        <end position="28"/>
    </location>
</feature>
<comment type="subcellular location">
    <subcellularLocation>
        <location evidence="1">Cytoplasm</location>
    </subcellularLocation>
</comment>
<accession>A0A2W5FGD8</accession>
<evidence type="ECO:0000256" key="8">
    <source>
        <dbReference type="SAM" id="MobiDB-lite"/>
    </source>
</evidence>
<gene>
    <name evidence="10" type="ORF">DI586_08320</name>
</gene>
<dbReference type="PANTHER" id="PTHR43977">
    <property type="entry name" value="STRUCTURAL MAINTENANCE OF CHROMOSOMES PROTEIN 3"/>
    <property type="match status" value="1"/>
</dbReference>
<keyword evidence="6" id="KW-0238">DNA-binding</keyword>
<sequence length="492" mass="55874">MNNVRSTLQPQEQKTRETERNLNNKRNELQRTIEKQSQSEQDLLKLEEALILLQDDLARITETVGTHRVSLQSFDDSALERLTEEVERKRQALQGAQEEYRQASTDLEVYQQDQQRRSGRLHAIADERINLTNRSIRAKERIKQLEDREVELTTKLDELKTRPDELIQARINLLDNLATLENAKNAAADKLASAEKELHETNQSLKEAEASNMQVREDRARISATLEAATGSIDIIRQSIQDQFACEPDELWEKSEMTTEKMTAEPIDRLRGKRDRLIRERDGMGPVNLRADVESQEVEQQLATLMQERNDLTQAIDELRQGIQKLNKEARERLVSAFNTVNEHFKVLFTQLFGGGAAHLAFIESDDPLEAALEIFAQPPGKSLQSLSLLSGGEKTLASTALLFAMFMTNPAPICVLDEIDAPLDDANVDRVCTALEQMAATGKTRFIVITHHRMTMARMNRLYGVTMSERGVSQLVSVDLQHKFDFLEAAE</sequence>
<keyword evidence="5 7" id="KW-0175">Coiled coil</keyword>
<evidence type="ECO:0000256" key="6">
    <source>
        <dbReference type="ARBA" id="ARBA00023125"/>
    </source>
</evidence>
<comment type="caution">
    <text evidence="10">The sequence shown here is derived from an EMBL/GenBank/DDBJ whole genome shotgun (WGS) entry which is preliminary data.</text>
</comment>
<evidence type="ECO:0000256" key="4">
    <source>
        <dbReference type="ARBA" id="ARBA00022840"/>
    </source>
</evidence>
<dbReference type="Proteomes" id="UP000249739">
    <property type="component" value="Unassembled WGS sequence"/>
</dbReference>
<feature type="compositionally biased region" description="Basic and acidic residues" evidence="8">
    <location>
        <begin position="13"/>
        <end position="28"/>
    </location>
</feature>
<feature type="coiled-coil region" evidence="7">
    <location>
        <begin position="288"/>
        <end position="329"/>
    </location>
</feature>
<evidence type="ECO:0000256" key="1">
    <source>
        <dbReference type="ARBA" id="ARBA00004496"/>
    </source>
</evidence>